<dbReference type="InterPro" id="IPR036116">
    <property type="entry name" value="FN3_sf"/>
</dbReference>
<dbReference type="Gene3D" id="2.60.40.10">
    <property type="entry name" value="Immunoglobulins"/>
    <property type="match status" value="2"/>
</dbReference>
<dbReference type="AlphaFoldDB" id="A0A238Y478"/>
<evidence type="ECO:0000313" key="2">
    <source>
        <dbReference type="EMBL" id="SNR66086.1"/>
    </source>
</evidence>
<protein>
    <submittedName>
        <fullName evidence="2">Fibronectin type III domain-containing protein</fullName>
    </submittedName>
</protein>
<proteinExistence type="predicted"/>
<dbReference type="PROSITE" id="PS50853">
    <property type="entry name" value="FN3"/>
    <property type="match status" value="1"/>
</dbReference>
<organism evidence="2 3">
    <name type="scientific">Lutibacter agarilyticus</name>
    <dbReference type="NCBI Taxonomy" id="1109740"/>
    <lineage>
        <taxon>Bacteria</taxon>
        <taxon>Pseudomonadati</taxon>
        <taxon>Bacteroidota</taxon>
        <taxon>Flavobacteriia</taxon>
        <taxon>Flavobacteriales</taxon>
        <taxon>Flavobacteriaceae</taxon>
        <taxon>Lutibacter</taxon>
    </lineage>
</organism>
<evidence type="ECO:0000259" key="1">
    <source>
        <dbReference type="PROSITE" id="PS50853"/>
    </source>
</evidence>
<gene>
    <name evidence="2" type="ORF">SAMN06265371_10830</name>
</gene>
<accession>A0A238Y478</accession>
<dbReference type="PROSITE" id="PS51257">
    <property type="entry name" value="PROKAR_LIPOPROTEIN"/>
    <property type="match status" value="1"/>
</dbReference>
<dbReference type="Pfam" id="PF00041">
    <property type="entry name" value="fn3"/>
    <property type="match status" value="1"/>
</dbReference>
<reference evidence="2 3" key="1">
    <citation type="submission" date="2017-06" db="EMBL/GenBank/DDBJ databases">
        <authorList>
            <person name="Kim H.J."/>
            <person name="Triplett B.A."/>
        </authorList>
    </citation>
    <scope>NUCLEOTIDE SEQUENCE [LARGE SCALE GENOMIC DNA]</scope>
    <source>
        <strain evidence="2 3">DSM 29150</strain>
    </source>
</reference>
<dbReference type="EMBL" id="FZNT01000008">
    <property type="protein sequence ID" value="SNR66086.1"/>
    <property type="molecule type" value="Genomic_DNA"/>
</dbReference>
<dbReference type="Proteomes" id="UP000198384">
    <property type="component" value="Unassembled WGS sequence"/>
</dbReference>
<sequence length="233" mass="25528">MKKVYILTISLGMLLSCGGGGDNDSDFITTTENKAPTTPLKVYPLNNTLCVDNAVKFEWNESTDPDNNSVSYKLEVSETNSFSSLSYNETSNATSKIIVLPKGKAYYWRVKAVDNKQAESTYSSSSQFLTEGEGVTNNLPFLPVLAYPELNAEIVGFSVTLSWTASDVDNDTLTFDVYLDTNSNPTTKVSENQTETTYTASNLTAASTYYLKVIVKDGNGGITIGQIWNFKTK</sequence>
<dbReference type="CDD" id="cd00063">
    <property type="entry name" value="FN3"/>
    <property type="match status" value="2"/>
</dbReference>
<keyword evidence="3" id="KW-1185">Reference proteome</keyword>
<feature type="domain" description="Fibronectin type-III" evidence="1">
    <location>
        <begin position="36"/>
        <end position="133"/>
    </location>
</feature>
<name>A0A238Y478_9FLAO</name>
<dbReference type="RefSeq" id="WP_089382245.1">
    <property type="nucleotide sequence ID" value="NZ_FZNT01000008.1"/>
</dbReference>
<dbReference type="InterPro" id="IPR003961">
    <property type="entry name" value="FN3_dom"/>
</dbReference>
<evidence type="ECO:0000313" key="3">
    <source>
        <dbReference type="Proteomes" id="UP000198384"/>
    </source>
</evidence>
<dbReference type="InterPro" id="IPR013783">
    <property type="entry name" value="Ig-like_fold"/>
</dbReference>
<dbReference type="SUPFAM" id="SSF49265">
    <property type="entry name" value="Fibronectin type III"/>
    <property type="match status" value="1"/>
</dbReference>
<dbReference type="OrthoDB" id="789771at2"/>